<gene>
    <name evidence="1" type="ORF">Taro_018642</name>
</gene>
<accession>A0A843URB0</accession>
<dbReference type="AlphaFoldDB" id="A0A843URB0"/>
<organism evidence="1 2">
    <name type="scientific">Colocasia esculenta</name>
    <name type="common">Wild taro</name>
    <name type="synonym">Arum esculentum</name>
    <dbReference type="NCBI Taxonomy" id="4460"/>
    <lineage>
        <taxon>Eukaryota</taxon>
        <taxon>Viridiplantae</taxon>
        <taxon>Streptophyta</taxon>
        <taxon>Embryophyta</taxon>
        <taxon>Tracheophyta</taxon>
        <taxon>Spermatophyta</taxon>
        <taxon>Magnoliopsida</taxon>
        <taxon>Liliopsida</taxon>
        <taxon>Araceae</taxon>
        <taxon>Aroideae</taxon>
        <taxon>Colocasieae</taxon>
        <taxon>Colocasia</taxon>
    </lineage>
</organism>
<protein>
    <submittedName>
        <fullName evidence="1">Uncharacterized protein</fullName>
    </submittedName>
</protein>
<reference evidence="1" key="1">
    <citation type="submission" date="2017-07" db="EMBL/GenBank/DDBJ databases">
        <title>Taro Niue Genome Assembly and Annotation.</title>
        <authorList>
            <person name="Atibalentja N."/>
            <person name="Keating K."/>
            <person name="Fields C.J."/>
        </authorList>
    </citation>
    <scope>NUCLEOTIDE SEQUENCE</scope>
    <source>
        <strain evidence="1">Niue_2</strain>
        <tissue evidence="1">Leaf</tissue>
    </source>
</reference>
<keyword evidence="2" id="KW-1185">Reference proteome</keyword>
<evidence type="ECO:0000313" key="1">
    <source>
        <dbReference type="EMBL" id="MQL86115.1"/>
    </source>
</evidence>
<dbReference type="Proteomes" id="UP000652761">
    <property type="component" value="Unassembled WGS sequence"/>
</dbReference>
<comment type="caution">
    <text evidence="1">The sequence shown here is derived from an EMBL/GenBank/DDBJ whole genome shotgun (WGS) entry which is preliminary data.</text>
</comment>
<dbReference type="EMBL" id="NMUH01000874">
    <property type="protein sequence ID" value="MQL86115.1"/>
    <property type="molecule type" value="Genomic_DNA"/>
</dbReference>
<evidence type="ECO:0000313" key="2">
    <source>
        <dbReference type="Proteomes" id="UP000652761"/>
    </source>
</evidence>
<proteinExistence type="predicted"/>
<name>A0A843URB0_COLES</name>
<sequence>MHMGVDDGVFASIGRYIAWGLHQCSRRGVCATVGRYRMYSSSVGSLIPASTTGCLCHRRTALPLSTSFGDDGGLKRKCWESYDNLWCLLTDEAQKGPNAEDRTPKDTKDFLPNTCGLFL</sequence>